<keyword evidence="3 7" id="KW-0963">Cytoplasm</keyword>
<evidence type="ECO:0000256" key="7">
    <source>
        <dbReference type="HAMAP-Rule" id="MF_00173"/>
    </source>
</evidence>
<dbReference type="PANTHER" id="PTHR34471">
    <property type="entry name" value="ARGININE REPRESSOR"/>
    <property type="match status" value="1"/>
</dbReference>
<dbReference type="SUPFAM" id="SSF55252">
    <property type="entry name" value="C-terminal domain of arginine repressor"/>
    <property type="match status" value="1"/>
</dbReference>
<evidence type="ECO:0000313" key="11">
    <source>
        <dbReference type="Proteomes" id="UP000051160"/>
    </source>
</evidence>
<evidence type="ECO:0000259" key="8">
    <source>
        <dbReference type="Pfam" id="PF01316"/>
    </source>
</evidence>
<dbReference type="OrthoDB" id="9807089at2"/>
<evidence type="ECO:0000259" key="9">
    <source>
        <dbReference type="Pfam" id="PF02863"/>
    </source>
</evidence>
<proteinExistence type="inferred from homology"/>
<dbReference type="GO" id="GO:0006526">
    <property type="term" value="P:L-arginine biosynthetic process"/>
    <property type="evidence" value="ECO:0007669"/>
    <property type="project" value="UniProtKB-UniPathway"/>
</dbReference>
<feature type="domain" description="Arginine repressor DNA-binding" evidence="8">
    <location>
        <begin position="1"/>
        <end position="67"/>
    </location>
</feature>
<dbReference type="GO" id="GO:0003677">
    <property type="term" value="F:DNA binding"/>
    <property type="evidence" value="ECO:0007669"/>
    <property type="project" value="UniProtKB-KW"/>
</dbReference>
<dbReference type="RefSeq" id="WP_054701182.1">
    <property type="nucleotide sequence ID" value="NZ_AZEE01000028.1"/>
</dbReference>
<keyword evidence="11" id="KW-1185">Reference proteome</keyword>
<dbReference type="PATRIC" id="fig|1423776.4.peg.1265"/>
<evidence type="ECO:0000256" key="1">
    <source>
        <dbReference type="ARBA" id="ARBA00004496"/>
    </source>
</evidence>
<dbReference type="HAMAP" id="MF_00173">
    <property type="entry name" value="Arg_repressor"/>
    <property type="match status" value="1"/>
</dbReference>
<keyword evidence="5 7" id="KW-0238">DNA-binding</keyword>
<dbReference type="Pfam" id="PF02863">
    <property type="entry name" value="Arg_repressor_C"/>
    <property type="match status" value="1"/>
</dbReference>
<dbReference type="GO" id="GO:0034618">
    <property type="term" value="F:arginine binding"/>
    <property type="evidence" value="ECO:0007669"/>
    <property type="project" value="InterPro"/>
</dbReference>
<keyword evidence="7" id="KW-0028">Amino-acid biosynthesis</keyword>
<keyword evidence="4 7" id="KW-0805">Transcription regulation</keyword>
<keyword evidence="7" id="KW-0055">Arginine biosynthesis</keyword>
<dbReference type="Proteomes" id="UP000051160">
    <property type="component" value="Unassembled WGS sequence"/>
</dbReference>
<dbReference type="InterPro" id="IPR036388">
    <property type="entry name" value="WH-like_DNA-bd_sf"/>
</dbReference>
<dbReference type="Gene3D" id="1.10.10.10">
    <property type="entry name" value="Winged helix-like DNA-binding domain superfamily/Winged helix DNA-binding domain"/>
    <property type="match status" value="1"/>
</dbReference>
<keyword evidence="6 7" id="KW-0804">Transcription</keyword>
<dbReference type="GO" id="GO:0005737">
    <property type="term" value="C:cytoplasm"/>
    <property type="evidence" value="ECO:0007669"/>
    <property type="project" value="UniProtKB-SubCell"/>
</dbReference>
<dbReference type="STRING" id="1423776.FD04_GL001251"/>
<dbReference type="InterPro" id="IPR036390">
    <property type="entry name" value="WH_DNA-bd_sf"/>
</dbReference>
<dbReference type="GO" id="GO:0003700">
    <property type="term" value="F:DNA-binding transcription factor activity"/>
    <property type="evidence" value="ECO:0007669"/>
    <property type="project" value="UniProtKB-UniRule"/>
</dbReference>
<comment type="caution">
    <text evidence="10">The sequence shown here is derived from an EMBL/GenBank/DDBJ whole genome shotgun (WGS) entry which is preliminary data.</text>
</comment>
<evidence type="ECO:0000256" key="6">
    <source>
        <dbReference type="ARBA" id="ARBA00023163"/>
    </source>
</evidence>
<evidence type="ECO:0000313" key="10">
    <source>
        <dbReference type="EMBL" id="KRK98270.1"/>
    </source>
</evidence>
<dbReference type="GO" id="GO:1900079">
    <property type="term" value="P:regulation of arginine biosynthetic process"/>
    <property type="evidence" value="ECO:0007669"/>
    <property type="project" value="UniProtKB-UniRule"/>
</dbReference>
<evidence type="ECO:0000256" key="4">
    <source>
        <dbReference type="ARBA" id="ARBA00023015"/>
    </source>
</evidence>
<evidence type="ECO:0000256" key="5">
    <source>
        <dbReference type="ARBA" id="ARBA00023125"/>
    </source>
</evidence>
<dbReference type="AlphaFoldDB" id="A0A0R1LR40"/>
<evidence type="ECO:0000256" key="2">
    <source>
        <dbReference type="ARBA" id="ARBA00008316"/>
    </source>
</evidence>
<gene>
    <name evidence="7" type="primary">argR</name>
    <name evidence="10" type="ORF">FD04_GL001251</name>
</gene>
<feature type="domain" description="Arginine repressor C-terminal" evidence="9">
    <location>
        <begin position="81"/>
        <end position="146"/>
    </location>
</feature>
<dbReference type="SUPFAM" id="SSF46785">
    <property type="entry name" value="Winged helix' DNA-binding domain"/>
    <property type="match status" value="1"/>
</dbReference>
<dbReference type="PRINTS" id="PR01467">
    <property type="entry name" value="ARGREPRESSOR"/>
</dbReference>
<dbReference type="PANTHER" id="PTHR34471:SF1">
    <property type="entry name" value="ARGININE REPRESSOR"/>
    <property type="match status" value="1"/>
</dbReference>
<dbReference type="Pfam" id="PF01316">
    <property type="entry name" value="Arg_repressor"/>
    <property type="match status" value="1"/>
</dbReference>
<keyword evidence="7" id="KW-0678">Repressor</keyword>
<dbReference type="EMBL" id="AZEE01000028">
    <property type="protein sequence ID" value="KRK98270.1"/>
    <property type="molecule type" value="Genomic_DNA"/>
</dbReference>
<comment type="function">
    <text evidence="7">Regulates arginine biosynthesis genes.</text>
</comment>
<name>A0A0R1LR40_9LACO</name>
<dbReference type="Gene3D" id="3.30.1360.40">
    <property type="match status" value="1"/>
</dbReference>
<accession>A0A0R1LR40</accession>
<evidence type="ECO:0000256" key="3">
    <source>
        <dbReference type="ARBA" id="ARBA00022490"/>
    </source>
</evidence>
<dbReference type="UniPathway" id="UPA00068"/>
<comment type="similarity">
    <text evidence="2 7">Belongs to the ArgR family.</text>
</comment>
<dbReference type="InterPro" id="IPR036251">
    <property type="entry name" value="Arg_repress_C_sf"/>
</dbReference>
<sequence>MKKSVRQTKIEQLINQFPIATQEELMSALQQAGIKATQATISRDIREMQIVKQQDASGTLRYMIYKAGNQNEQQHLFRAIGDTVTQLERIQFINIVHTLPSYANMLAAILDDLNLPEVAGTLAGHDTIAIISASEDQAKQIYALFKTHVSQDLLE</sequence>
<comment type="pathway">
    <text evidence="7">Amino-acid biosynthesis; L-arginine biosynthesis [regulation].</text>
</comment>
<organism evidence="10 11">
    <name type="scientific">Secundilactobacillus odoratitofui DSM 19909 = JCM 15043</name>
    <dbReference type="NCBI Taxonomy" id="1423776"/>
    <lineage>
        <taxon>Bacteria</taxon>
        <taxon>Bacillati</taxon>
        <taxon>Bacillota</taxon>
        <taxon>Bacilli</taxon>
        <taxon>Lactobacillales</taxon>
        <taxon>Lactobacillaceae</taxon>
        <taxon>Secundilactobacillus</taxon>
    </lineage>
</organism>
<dbReference type="InterPro" id="IPR020899">
    <property type="entry name" value="Arg_repress_C"/>
</dbReference>
<dbReference type="GO" id="GO:0051259">
    <property type="term" value="P:protein complex oligomerization"/>
    <property type="evidence" value="ECO:0007669"/>
    <property type="project" value="InterPro"/>
</dbReference>
<protein>
    <recommendedName>
        <fullName evidence="7">Arginine repressor</fullName>
    </recommendedName>
</protein>
<comment type="subcellular location">
    <subcellularLocation>
        <location evidence="1 7">Cytoplasm</location>
    </subcellularLocation>
</comment>
<dbReference type="InterPro" id="IPR001669">
    <property type="entry name" value="Arg_repress"/>
</dbReference>
<dbReference type="InterPro" id="IPR020900">
    <property type="entry name" value="Arg_repress_DNA-bd"/>
</dbReference>
<reference evidence="10 11" key="1">
    <citation type="journal article" date="2015" name="Genome Announc.">
        <title>Expanding the biotechnology potential of lactobacilli through comparative genomics of 213 strains and associated genera.</title>
        <authorList>
            <person name="Sun Z."/>
            <person name="Harris H.M."/>
            <person name="McCann A."/>
            <person name="Guo C."/>
            <person name="Argimon S."/>
            <person name="Zhang W."/>
            <person name="Yang X."/>
            <person name="Jeffery I.B."/>
            <person name="Cooney J.C."/>
            <person name="Kagawa T.F."/>
            <person name="Liu W."/>
            <person name="Song Y."/>
            <person name="Salvetti E."/>
            <person name="Wrobel A."/>
            <person name="Rasinkangas P."/>
            <person name="Parkhill J."/>
            <person name="Rea M.C."/>
            <person name="O'Sullivan O."/>
            <person name="Ritari J."/>
            <person name="Douillard F.P."/>
            <person name="Paul Ross R."/>
            <person name="Yang R."/>
            <person name="Briner A.E."/>
            <person name="Felis G.E."/>
            <person name="de Vos W.M."/>
            <person name="Barrangou R."/>
            <person name="Klaenhammer T.R."/>
            <person name="Caufield P.W."/>
            <person name="Cui Y."/>
            <person name="Zhang H."/>
            <person name="O'Toole P.W."/>
        </authorList>
    </citation>
    <scope>NUCLEOTIDE SEQUENCE [LARGE SCALE GENOMIC DNA]</scope>
    <source>
        <strain evidence="10 11">DSM 19909</strain>
    </source>
</reference>